<protein>
    <submittedName>
        <fullName evidence="1">Uncharacterized protein</fullName>
    </submittedName>
</protein>
<dbReference type="EMBL" id="KV441555">
    <property type="protein sequence ID" value="OAG02828.1"/>
    <property type="molecule type" value="Genomic_DNA"/>
</dbReference>
<evidence type="ECO:0000313" key="1">
    <source>
        <dbReference type="EMBL" id="OAG02828.1"/>
    </source>
</evidence>
<reference evidence="1 2" key="1">
    <citation type="submission" date="2016-05" db="EMBL/GenBank/DDBJ databases">
        <title>Comparative analysis of secretome profiles of manganese(II)-oxidizing ascomycete fungi.</title>
        <authorList>
            <consortium name="DOE Joint Genome Institute"/>
            <person name="Zeiner C.A."/>
            <person name="Purvine S.O."/>
            <person name="Zink E.M."/>
            <person name="Wu S."/>
            <person name="Pasa-Tolic L."/>
            <person name="Chaput D.L."/>
            <person name="Haridas S."/>
            <person name="Grigoriev I.V."/>
            <person name="Santelli C.M."/>
            <person name="Hansel C.M."/>
        </authorList>
    </citation>
    <scope>NUCLEOTIDE SEQUENCE [LARGE SCALE GENOMIC DNA]</scope>
    <source>
        <strain evidence="1 2">AP3s5-JAC2a</strain>
    </source>
</reference>
<sequence>MSPSKNPYELLAQLDLRGQEEEKEEDELVGRDPNGDEIWKFEVTPFNIDDFEVKYDNWRIITREFLQQIAKNKELTETAVENKERRTIMHCPSQGEPESGERFCVVDTAEIEYGRAAEVGVRYLVRVELHRDFQQFRQNSLSVKLLRYYNDDPDDDVDWIPVPYVLNLVKHNNGESYKSVEHMVEWRNQLQQIKKL</sequence>
<accession>A0A177C7S5</accession>
<gene>
    <name evidence="1" type="ORF">CC84DRAFT_1178414</name>
</gene>
<dbReference type="RefSeq" id="XP_018033193.1">
    <property type="nucleotide sequence ID" value="XM_018180341.1"/>
</dbReference>
<proteinExistence type="predicted"/>
<name>A0A177C7S5_9PLEO</name>
<keyword evidence="2" id="KW-1185">Reference proteome</keyword>
<organism evidence="1 2">
    <name type="scientific">Paraphaeosphaeria sporulosa</name>
    <dbReference type="NCBI Taxonomy" id="1460663"/>
    <lineage>
        <taxon>Eukaryota</taxon>
        <taxon>Fungi</taxon>
        <taxon>Dikarya</taxon>
        <taxon>Ascomycota</taxon>
        <taxon>Pezizomycotina</taxon>
        <taxon>Dothideomycetes</taxon>
        <taxon>Pleosporomycetidae</taxon>
        <taxon>Pleosporales</taxon>
        <taxon>Massarineae</taxon>
        <taxon>Didymosphaeriaceae</taxon>
        <taxon>Paraphaeosphaeria</taxon>
    </lineage>
</organism>
<dbReference type="OrthoDB" id="5230585at2759"/>
<evidence type="ECO:0000313" key="2">
    <source>
        <dbReference type="Proteomes" id="UP000077069"/>
    </source>
</evidence>
<dbReference type="GeneID" id="28763827"/>
<dbReference type="AlphaFoldDB" id="A0A177C7S5"/>
<dbReference type="Proteomes" id="UP000077069">
    <property type="component" value="Unassembled WGS sequence"/>
</dbReference>
<dbReference type="InParanoid" id="A0A177C7S5"/>